<evidence type="ECO:0000313" key="5">
    <source>
        <dbReference type="Proteomes" id="UP000735874"/>
    </source>
</evidence>
<proteinExistence type="predicted"/>
<organism evidence="1 5">
    <name type="scientific">Phytophthora cactorum</name>
    <dbReference type="NCBI Taxonomy" id="29920"/>
    <lineage>
        <taxon>Eukaryota</taxon>
        <taxon>Sar</taxon>
        <taxon>Stramenopiles</taxon>
        <taxon>Oomycota</taxon>
        <taxon>Peronosporomycetes</taxon>
        <taxon>Peronosporales</taxon>
        <taxon>Peronosporaceae</taxon>
        <taxon>Phytophthora</taxon>
    </lineage>
</organism>
<evidence type="ECO:0000313" key="2">
    <source>
        <dbReference type="EMBL" id="KAG2879083.1"/>
    </source>
</evidence>
<dbReference type="Proteomes" id="UP000760860">
    <property type="component" value="Unassembled WGS sequence"/>
</dbReference>
<protein>
    <submittedName>
        <fullName evidence="1">Uncharacterized protein</fullName>
    </submittedName>
</protein>
<evidence type="ECO:0000313" key="1">
    <source>
        <dbReference type="EMBL" id="KAG2809673.1"/>
    </source>
</evidence>
<evidence type="ECO:0000313" key="4">
    <source>
        <dbReference type="EMBL" id="KAG3196436.1"/>
    </source>
</evidence>
<dbReference type="Proteomes" id="UP000735874">
    <property type="component" value="Unassembled WGS sequence"/>
</dbReference>
<comment type="caution">
    <text evidence="1">The sequence shown here is derived from an EMBL/GenBank/DDBJ whole genome shotgun (WGS) entry which is preliminary data.</text>
</comment>
<reference evidence="1" key="1">
    <citation type="submission" date="2018-10" db="EMBL/GenBank/DDBJ databases">
        <title>Effector identification in a new, highly contiguous assembly of the strawberry crown rot pathogen Phytophthora cactorum.</title>
        <authorList>
            <person name="Armitage A.D."/>
            <person name="Nellist C.F."/>
            <person name="Bates H."/>
            <person name="Vickerstaff R.J."/>
            <person name="Harrison R.J."/>
        </authorList>
    </citation>
    <scope>NUCLEOTIDE SEQUENCE</scope>
    <source>
        <strain evidence="1">15-7</strain>
        <strain evidence="2">4040</strain>
        <strain evidence="3">P415</strain>
        <strain evidence="4">P421</strain>
    </source>
</reference>
<gene>
    <name evidence="1" type="ORF">PC113_g23850</name>
    <name evidence="2" type="ORF">PC117_g26828</name>
    <name evidence="3" type="ORF">PC118_g23957</name>
    <name evidence="4" type="ORF">PC129_g24687</name>
</gene>
<dbReference type="Proteomes" id="UP000697107">
    <property type="component" value="Unassembled WGS sequence"/>
</dbReference>
<name>A0A8T0YBX7_9STRA</name>
<dbReference type="EMBL" id="RCMG01002478">
    <property type="protein sequence ID" value="KAG2809673.1"/>
    <property type="molecule type" value="Genomic_DNA"/>
</dbReference>
<evidence type="ECO:0000313" key="3">
    <source>
        <dbReference type="EMBL" id="KAG2957565.1"/>
    </source>
</evidence>
<dbReference type="AlphaFoldDB" id="A0A8T0YBX7"/>
<dbReference type="Proteomes" id="UP000736787">
    <property type="component" value="Unassembled WGS sequence"/>
</dbReference>
<sequence>MADAMDNAGGGDFEVDFQDSSLEAEQRRLFAMMLKGMRY</sequence>
<accession>A0A8T0YBX7</accession>
<dbReference type="EMBL" id="RCMK01002708">
    <property type="protein sequence ID" value="KAG2879083.1"/>
    <property type="molecule type" value="Genomic_DNA"/>
</dbReference>
<dbReference type="EMBL" id="RCML01002554">
    <property type="protein sequence ID" value="KAG2957565.1"/>
    <property type="molecule type" value="Genomic_DNA"/>
</dbReference>
<dbReference type="EMBL" id="RCMV01004051">
    <property type="protein sequence ID" value="KAG3196436.1"/>
    <property type="molecule type" value="Genomic_DNA"/>
</dbReference>